<dbReference type="PANTHER" id="PTHR30055:SF234">
    <property type="entry name" value="HTH-TYPE TRANSCRIPTIONAL REGULATOR BETI"/>
    <property type="match status" value="1"/>
</dbReference>
<feature type="domain" description="HTH tetR-type" evidence="5">
    <location>
        <begin position="13"/>
        <end position="73"/>
    </location>
</feature>
<proteinExistence type="predicted"/>
<dbReference type="Pfam" id="PF00440">
    <property type="entry name" value="TetR_N"/>
    <property type="match status" value="1"/>
</dbReference>
<dbReference type="PANTHER" id="PTHR30055">
    <property type="entry name" value="HTH-TYPE TRANSCRIPTIONAL REGULATOR RUTR"/>
    <property type="match status" value="1"/>
</dbReference>
<dbReference type="OrthoDB" id="9805134at2"/>
<dbReference type="InterPro" id="IPR050109">
    <property type="entry name" value="HTH-type_TetR-like_transc_reg"/>
</dbReference>
<evidence type="ECO:0000256" key="3">
    <source>
        <dbReference type="ARBA" id="ARBA00023163"/>
    </source>
</evidence>
<evidence type="ECO:0000313" key="6">
    <source>
        <dbReference type="EMBL" id="TQM03052.1"/>
    </source>
</evidence>
<dbReference type="Proteomes" id="UP000315677">
    <property type="component" value="Unassembled WGS sequence"/>
</dbReference>
<evidence type="ECO:0000313" key="7">
    <source>
        <dbReference type="Proteomes" id="UP000315677"/>
    </source>
</evidence>
<keyword evidence="2 4" id="KW-0238">DNA-binding</keyword>
<dbReference type="PRINTS" id="PR00455">
    <property type="entry name" value="HTHTETR"/>
</dbReference>
<keyword evidence="3" id="KW-0804">Transcription</keyword>
<dbReference type="Gene3D" id="1.10.357.10">
    <property type="entry name" value="Tetracycline Repressor, domain 2"/>
    <property type="match status" value="1"/>
</dbReference>
<accession>A0A543D170</accession>
<dbReference type="SUPFAM" id="SSF46689">
    <property type="entry name" value="Homeodomain-like"/>
    <property type="match status" value="1"/>
</dbReference>
<name>A0A543D170_9PSEU</name>
<dbReference type="PROSITE" id="PS50977">
    <property type="entry name" value="HTH_TETR_2"/>
    <property type="match status" value="1"/>
</dbReference>
<dbReference type="AlphaFoldDB" id="A0A543D170"/>
<dbReference type="GO" id="GO:0003700">
    <property type="term" value="F:DNA-binding transcription factor activity"/>
    <property type="evidence" value="ECO:0007669"/>
    <property type="project" value="TreeGrafter"/>
</dbReference>
<dbReference type="PROSITE" id="PS01081">
    <property type="entry name" value="HTH_TETR_1"/>
    <property type="match status" value="1"/>
</dbReference>
<dbReference type="InterPro" id="IPR049484">
    <property type="entry name" value="Rv0078-like_C"/>
</dbReference>
<dbReference type="InterPro" id="IPR023772">
    <property type="entry name" value="DNA-bd_HTH_TetR-type_CS"/>
</dbReference>
<keyword evidence="1" id="KW-0805">Transcription regulation</keyword>
<evidence type="ECO:0000259" key="5">
    <source>
        <dbReference type="PROSITE" id="PS50977"/>
    </source>
</evidence>
<evidence type="ECO:0000256" key="4">
    <source>
        <dbReference type="PROSITE-ProRule" id="PRU00335"/>
    </source>
</evidence>
<evidence type="ECO:0000256" key="2">
    <source>
        <dbReference type="ARBA" id="ARBA00023125"/>
    </source>
</evidence>
<comment type="caution">
    <text evidence="6">The sequence shown here is derived from an EMBL/GenBank/DDBJ whole genome shotgun (WGS) entry which is preliminary data.</text>
</comment>
<organism evidence="6 7">
    <name type="scientific">Pseudonocardia kunmingensis</name>
    <dbReference type="NCBI Taxonomy" id="630975"/>
    <lineage>
        <taxon>Bacteria</taxon>
        <taxon>Bacillati</taxon>
        <taxon>Actinomycetota</taxon>
        <taxon>Actinomycetes</taxon>
        <taxon>Pseudonocardiales</taxon>
        <taxon>Pseudonocardiaceae</taxon>
        <taxon>Pseudonocardia</taxon>
    </lineage>
</organism>
<dbReference type="GO" id="GO:0000976">
    <property type="term" value="F:transcription cis-regulatory region binding"/>
    <property type="evidence" value="ECO:0007669"/>
    <property type="project" value="TreeGrafter"/>
</dbReference>
<dbReference type="FunFam" id="1.10.10.60:FF:000141">
    <property type="entry name" value="TetR family transcriptional regulator"/>
    <property type="match status" value="1"/>
</dbReference>
<reference evidence="6 7" key="1">
    <citation type="submission" date="2019-06" db="EMBL/GenBank/DDBJ databases">
        <title>Sequencing the genomes of 1000 actinobacteria strains.</title>
        <authorList>
            <person name="Klenk H.-P."/>
        </authorList>
    </citation>
    <scope>NUCLEOTIDE SEQUENCE [LARGE SCALE GENOMIC DNA]</scope>
    <source>
        <strain evidence="6 7">DSM 45301</strain>
    </source>
</reference>
<gene>
    <name evidence="6" type="ORF">FB558_7700</name>
</gene>
<keyword evidence="7" id="KW-1185">Reference proteome</keyword>
<dbReference type="InterPro" id="IPR009057">
    <property type="entry name" value="Homeodomain-like_sf"/>
</dbReference>
<dbReference type="GO" id="GO:0045892">
    <property type="term" value="P:negative regulation of DNA-templated transcription"/>
    <property type="evidence" value="ECO:0007669"/>
    <property type="project" value="UniProtKB-ARBA"/>
</dbReference>
<dbReference type="EMBL" id="VFPA01000006">
    <property type="protein sequence ID" value="TQM03052.1"/>
    <property type="molecule type" value="Genomic_DNA"/>
</dbReference>
<sequence>MSRPKSRRELYSEATRAALLETATAMFAERGFARTSLDDIAAATQVTRGAVYHHFDSKQALFEAVFEALEERMTAHVGAAATGQPDAWQAAMAALDAFLDLCCEQPYGRLCWLEGPIALGWTRWMEYEEKYAYALIDAFLQAARDAGLLAPVPARTATQLVFHLLGGAGRTIAEASEADRRSVRDECGVTIRRMLDGVRA</sequence>
<protein>
    <submittedName>
        <fullName evidence="6">TetR family transcriptional regulator</fullName>
    </submittedName>
</protein>
<dbReference type="Pfam" id="PF21351">
    <property type="entry name" value="TetR_C_41"/>
    <property type="match status" value="1"/>
</dbReference>
<dbReference type="InterPro" id="IPR001647">
    <property type="entry name" value="HTH_TetR"/>
</dbReference>
<feature type="DNA-binding region" description="H-T-H motif" evidence="4">
    <location>
        <begin position="36"/>
        <end position="55"/>
    </location>
</feature>
<evidence type="ECO:0000256" key="1">
    <source>
        <dbReference type="ARBA" id="ARBA00023015"/>
    </source>
</evidence>
<dbReference type="RefSeq" id="WP_142062798.1">
    <property type="nucleotide sequence ID" value="NZ_VFPA01000006.1"/>
</dbReference>